<gene>
    <name evidence="2" type="ORF">LIER_17767</name>
</gene>
<name>A0AAV3QE02_LITER</name>
<dbReference type="Proteomes" id="UP001454036">
    <property type="component" value="Unassembled WGS sequence"/>
</dbReference>
<accession>A0AAV3QE02</accession>
<evidence type="ECO:0000313" key="3">
    <source>
        <dbReference type="Proteomes" id="UP001454036"/>
    </source>
</evidence>
<organism evidence="2 3">
    <name type="scientific">Lithospermum erythrorhizon</name>
    <name type="common">Purple gromwell</name>
    <name type="synonym">Lithospermum officinale var. erythrorhizon</name>
    <dbReference type="NCBI Taxonomy" id="34254"/>
    <lineage>
        <taxon>Eukaryota</taxon>
        <taxon>Viridiplantae</taxon>
        <taxon>Streptophyta</taxon>
        <taxon>Embryophyta</taxon>
        <taxon>Tracheophyta</taxon>
        <taxon>Spermatophyta</taxon>
        <taxon>Magnoliopsida</taxon>
        <taxon>eudicotyledons</taxon>
        <taxon>Gunneridae</taxon>
        <taxon>Pentapetalae</taxon>
        <taxon>asterids</taxon>
        <taxon>lamiids</taxon>
        <taxon>Boraginales</taxon>
        <taxon>Boraginaceae</taxon>
        <taxon>Boraginoideae</taxon>
        <taxon>Lithospermeae</taxon>
        <taxon>Lithospermum</taxon>
    </lineage>
</organism>
<reference evidence="2 3" key="1">
    <citation type="submission" date="2024-01" db="EMBL/GenBank/DDBJ databases">
        <title>The complete chloroplast genome sequence of Lithospermum erythrorhizon: insights into the phylogenetic relationship among Boraginaceae species and the maternal lineages of purple gromwells.</title>
        <authorList>
            <person name="Okada T."/>
            <person name="Watanabe K."/>
        </authorList>
    </citation>
    <scope>NUCLEOTIDE SEQUENCE [LARGE SCALE GENOMIC DNA]</scope>
</reference>
<evidence type="ECO:0000313" key="2">
    <source>
        <dbReference type="EMBL" id="GAA0161456.1"/>
    </source>
</evidence>
<dbReference type="AlphaFoldDB" id="A0AAV3QE02"/>
<sequence length="157" mass="17187">MTVDSSFQKSYHVFKPSELVFRPFGFAKLRERYSSEPGATPAEIALQEAHCFQEVKVVKKVASSPHPSSTMELPLCPTPVVNRSPHSSPIVANLNSSSFFPPNVDLPYEPPSSSLAGKRPSDEDVLQGKEKRSRAASGLSDPLRAAFLLHHSQNTTL</sequence>
<feature type="region of interest" description="Disordered" evidence="1">
    <location>
        <begin position="110"/>
        <end position="140"/>
    </location>
</feature>
<protein>
    <submittedName>
        <fullName evidence="2">Uncharacterized protein</fullName>
    </submittedName>
</protein>
<comment type="caution">
    <text evidence="2">The sequence shown here is derived from an EMBL/GenBank/DDBJ whole genome shotgun (WGS) entry which is preliminary data.</text>
</comment>
<proteinExistence type="predicted"/>
<keyword evidence="3" id="KW-1185">Reference proteome</keyword>
<dbReference type="EMBL" id="BAABME010004183">
    <property type="protein sequence ID" value="GAA0161456.1"/>
    <property type="molecule type" value="Genomic_DNA"/>
</dbReference>
<feature type="compositionally biased region" description="Basic and acidic residues" evidence="1">
    <location>
        <begin position="119"/>
        <end position="130"/>
    </location>
</feature>
<evidence type="ECO:0000256" key="1">
    <source>
        <dbReference type="SAM" id="MobiDB-lite"/>
    </source>
</evidence>